<name>A0A8H4W7A6_9HELO</name>
<gene>
    <name evidence="1" type="ORF">G7Y89_g4607</name>
</gene>
<dbReference type="Proteomes" id="UP000566819">
    <property type="component" value="Unassembled WGS sequence"/>
</dbReference>
<keyword evidence="2" id="KW-1185">Reference proteome</keyword>
<evidence type="ECO:0000313" key="1">
    <source>
        <dbReference type="EMBL" id="KAF4633524.1"/>
    </source>
</evidence>
<protein>
    <submittedName>
        <fullName evidence="1">Uncharacterized protein</fullName>
    </submittedName>
</protein>
<sequence>MPSPVTNSWYQLSNNYTGSDSFLSSDGTNGFLSIQNLTSDATNWQFSLSNHSYYIRNQALGASFRLSIAYEQYADQIIPKPAMQKYNATDESQRWLFQGEGNSFAIMNVALGSNLFLNVFSDTLEPYMSTWGGYSSQYWNMEKSPQIENAFNNIIYAITIYHLDAKFHVPNILHILIHIITLILFPFNDIQCHTAGSPRRIPTITHRGNTRNRSRSSALWNYGPQDTLISIPEEKAESRQHHDAGGGTLHSVVDERRKKGGEDSLISTEECGANRYLLDRYMRSIAK</sequence>
<dbReference type="InterPro" id="IPR035992">
    <property type="entry name" value="Ricin_B-like_lectins"/>
</dbReference>
<comment type="caution">
    <text evidence="1">The sequence shown here is derived from an EMBL/GenBank/DDBJ whole genome shotgun (WGS) entry which is preliminary data.</text>
</comment>
<dbReference type="EMBL" id="JAAMPI010000253">
    <property type="protein sequence ID" value="KAF4633524.1"/>
    <property type="molecule type" value="Genomic_DNA"/>
</dbReference>
<accession>A0A8H4W7A6</accession>
<dbReference type="PROSITE" id="PS50231">
    <property type="entry name" value="RICIN_B_LECTIN"/>
    <property type="match status" value="1"/>
</dbReference>
<reference evidence="1 2" key="1">
    <citation type="submission" date="2020-03" db="EMBL/GenBank/DDBJ databases">
        <title>Draft Genome Sequence of Cudoniella acicularis.</title>
        <authorList>
            <person name="Buettner E."/>
            <person name="Kellner H."/>
        </authorList>
    </citation>
    <scope>NUCLEOTIDE SEQUENCE [LARGE SCALE GENOMIC DNA]</scope>
    <source>
        <strain evidence="1 2">DSM 108380</strain>
    </source>
</reference>
<organism evidence="1 2">
    <name type="scientific">Cudoniella acicularis</name>
    <dbReference type="NCBI Taxonomy" id="354080"/>
    <lineage>
        <taxon>Eukaryota</taxon>
        <taxon>Fungi</taxon>
        <taxon>Dikarya</taxon>
        <taxon>Ascomycota</taxon>
        <taxon>Pezizomycotina</taxon>
        <taxon>Leotiomycetes</taxon>
        <taxon>Helotiales</taxon>
        <taxon>Tricladiaceae</taxon>
        <taxon>Cudoniella</taxon>
    </lineage>
</organism>
<dbReference type="Gene3D" id="2.80.10.50">
    <property type="match status" value="1"/>
</dbReference>
<evidence type="ECO:0000313" key="2">
    <source>
        <dbReference type="Proteomes" id="UP000566819"/>
    </source>
</evidence>
<dbReference type="SUPFAM" id="SSF50370">
    <property type="entry name" value="Ricin B-like lectins"/>
    <property type="match status" value="1"/>
</dbReference>
<dbReference type="AlphaFoldDB" id="A0A8H4W7A6"/>
<proteinExistence type="predicted"/>
<dbReference type="OrthoDB" id="3558456at2759"/>